<feature type="region of interest" description="Disordered" evidence="1">
    <location>
        <begin position="25"/>
        <end position="58"/>
    </location>
</feature>
<dbReference type="AlphaFoldDB" id="A0A835IVE9"/>
<dbReference type="InterPro" id="IPR039589">
    <property type="entry name" value="TBCC1"/>
</dbReference>
<dbReference type="Proteomes" id="UP000631114">
    <property type="component" value="Unassembled WGS sequence"/>
</dbReference>
<dbReference type="Gene3D" id="3.40.50.720">
    <property type="entry name" value="NAD(P)-binding Rossmann-like Domain"/>
    <property type="match status" value="1"/>
</dbReference>
<proteinExistence type="predicted"/>
<dbReference type="InterPro" id="IPR036291">
    <property type="entry name" value="NAD(P)-bd_dom_sf"/>
</dbReference>
<evidence type="ECO:0000256" key="1">
    <source>
        <dbReference type="SAM" id="MobiDB-lite"/>
    </source>
</evidence>
<evidence type="ECO:0000313" key="2">
    <source>
        <dbReference type="EMBL" id="KAF9622303.1"/>
    </source>
</evidence>
<evidence type="ECO:0000313" key="3">
    <source>
        <dbReference type="Proteomes" id="UP000631114"/>
    </source>
</evidence>
<reference evidence="2 3" key="1">
    <citation type="submission" date="2020-10" db="EMBL/GenBank/DDBJ databases">
        <title>The Coptis chinensis genome and diversification of protoberbering-type alkaloids.</title>
        <authorList>
            <person name="Wang B."/>
            <person name="Shu S."/>
            <person name="Song C."/>
            <person name="Liu Y."/>
        </authorList>
    </citation>
    <scope>NUCLEOTIDE SEQUENCE [LARGE SCALE GENOMIC DNA]</scope>
    <source>
        <strain evidence="2">HL-2020</strain>
        <tissue evidence="2">Leaf</tissue>
    </source>
</reference>
<dbReference type="SUPFAM" id="SSF51735">
    <property type="entry name" value="NAD(P)-binding Rossmann-fold domains"/>
    <property type="match status" value="1"/>
</dbReference>
<dbReference type="OrthoDB" id="1909438at2759"/>
<organism evidence="2 3">
    <name type="scientific">Coptis chinensis</name>
    <dbReference type="NCBI Taxonomy" id="261450"/>
    <lineage>
        <taxon>Eukaryota</taxon>
        <taxon>Viridiplantae</taxon>
        <taxon>Streptophyta</taxon>
        <taxon>Embryophyta</taxon>
        <taxon>Tracheophyta</taxon>
        <taxon>Spermatophyta</taxon>
        <taxon>Magnoliopsida</taxon>
        <taxon>Ranunculales</taxon>
        <taxon>Ranunculaceae</taxon>
        <taxon>Coptidoideae</taxon>
        <taxon>Coptis</taxon>
    </lineage>
</organism>
<protein>
    <submittedName>
        <fullName evidence="2">Uncharacterized protein</fullName>
    </submittedName>
</protein>
<dbReference type="PANTHER" id="PTHR16052">
    <property type="entry name" value="TBCC DOMAIN-CONTAINING PROTEIN 1"/>
    <property type="match status" value="1"/>
</dbReference>
<gene>
    <name evidence="2" type="ORF">IFM89_031106</name>
</gene>
<accession>A0A835IVE9</accession>
<sequence>MVYSATDEDSVTLITLIHSREMKENFDPSTKRKSHTDLNLEDDRPIDPVPSSKATVKPKPIAHGSPLMPYITAAKWICIANCRECVFFLGVAPYNTFYPQLEEDMSQVSVDATINRWNEPLVLGMVDPHDSLSHPTGVSDVQAESTTSFDPDQFTIFLIPNRVWRRIINVHKTKSFPITLEVYMASRRKISSLEEIKQALQDIPLEENRNRELSCALHVHFKDWLYGEIFLLQTPPGTLSSQIKMLRNPEHNFHNREGIQLVEALDWVTRISFFELQCISESNPEIGAILADATPIGMHPNTNRIPVATETLGVYHVVFDSVYTPRKMQLLKEVEPAGAIVVSGVEMFLRQEMGQFNLFTGWKGELRICL</sequence>
<keyword evidence="3" id="KW-1185">Reference proteome</keyword>
<dbReference type="EMBL" id="JADFTS010000002">
    <property type="protein sequence ID" value="KAF9622303.1"/>
    <property type="molecule type" value="Genomic_DNA"/>
</dbReference>
<feature type="compositionally biased region" description="Basic and acidic residues" evidence="1">
    <location>
        <begin position="25"/>
        <end position="46"/>
    </location>
</feature>
<name>A0A835IVE9_9MAGN</name>
<comment type="caution">
    <text evidence="2">The sequence shown here is derived from an EMBL/GenBank/DDBJ whole genome shotgun (WGS) entry which is preliminary data.</text>
</comment>
<dbReference type="PANTHER" id="PTHR16052:SF0">
    <property type="entry name" value="TBCC DOMAIN-CONTAINING PROTEIN 1"/>
    <property type="match status" value="1"/>
</dbReference>